<proteinExistence type="predicted"/>
<sequence length="70" mass="8204">MNSFEEKATHLSGDLKEREQLIREKDSLIIELNRKLKSKESDTAQAEAVMRDTKRRLVETEKNLAESMKR</sequence>
<evidence type="ECO:0000313" key="2">
    <source>
        <dbReference type="EMBL" id="VEL25084.1"/>
    </source>
</evidence>
<reference evidence="2" key="1">
    <citation type="submission" date="2018-11" db="EMBL/GenBank/DDBJ databases">
        <authorList>
            <consortium name="Pathogen Informatics"/>
        </authorList>
    </citation>
    <scope>NUCLEOTIDE SEQUENCE</scope>
</reference>
<feature type="coiled-coil region" evidence="1">
    <location>
        <begin position="29"/>
        <end position="70"/>
    </location>
</feature>
<dbReference type="AlphaFoldDB" id="A0A3S5CP71"/>
<name>A0A3S5CP71_9PLAT</name>
<protein>
    <recommendedName>
        <fullName evidence="4">Myosin tail domain-containing protein</fullName>
    </recommendedName>
</protein>
<accession>A0A3S5CP71</accession>
<organism evidence="2 3">
    <name type="scientific">Protopolystoma xenopodis</name>
    <dbReference type="NCBI Taxonomy" id="117903"/>
    <lineage>
        <taxon>Eukaryota</taxon>
        <taxon>Metazoa</taxon>
        <taxon>Spiralia</taxon>
        <taxon>Lophotrochozoa</taxon>
        <taxon>Platyhelminthes</taxon>
        <taxon>Monogenea</taxon>
        <taxon>Polyopisthocotylea</taxon>
        <taxon>Polystomatidea</taxon>
        <taxon>Polystomatidae</taxon>
        <taxon>Protopolystoma</taxon>
    </lineage>
</organism>
<keyword evidence="3" id="KW-1185">Reference proteome</keyword>
<evidence type="ECO:0000256" key="1">
    <source>
        <dbReference type="SAM" id="Coils"/>
    </source>
</evidence>
<evidence type="ECO:0008006" key="4">
    <source>
        <dbReference type="Google" id="ProtNLM"/>
    </source>
</evidence>
<gene>
    <name evidence="2" type="ORF">PXEA_LOCUS18524</name>
</gene>
<dbReference type="EMBL" id="CAAALY010071560">
    <property type="protein sequence ID" value="VEL25084.1"/>
    <property type="molecule type" value="Genomic_DNA"/>
</dbReference>
<dbReference type="Proteomes" id="UP000784294">
    <property type="component" value="Unassembled WGS sequence"/>
</dbReference>
<keyword evidence="1" id="KW-0175">Coiled coil</keyword>
<comment type="caution">
    <text evidence="2">The sequence shown here is derived from an EMBL/GenBank/DDBJ whole genome shotgun (WGS) entry which is preliminary data.</text>
</comment>
<evidence type="ECO:0000313" key="3">
    <source>
        <dbReference type="Proteomes" id="UP000784294"/>
    </source>
</evidence>